<accession>G3UDQ4</accession>
<feature type="region of interest" description="Disordered" evidence="2">
    <location>
        <begin position="99"/>
        <end position="129"/>
    </location>
</feature>
<feature type="compositionally biased region" description="Acidic residues" evidence="2">
    <location>
        <begin position="103"/>
        <end position="115"/>
    </location>
</feature>
<dbReference type="Pfam" id="PF12796">
    <property type="entry name" value="Ank_2"/>
    <property type="match status" value="1"/>
</dbReference>
<keyword evidence="1" id="KW-0040">ANK repeat</keyword>
<dbReference type="PROSITE" id="PS50088">
    <property type="entry name" value="ANK_REPEAT"/>
    <property type="match status" value="2"/>
</dbReference>
<dbReference type="InterPro" id="IPR036770">
    <property type="entry name" value="Ankyrin_rpt-contain_sf"/>
</dbReference>
<dbReference type="GeneTree" id="ENSGT00940000154742"/>
<dbReference type="Gene3D" id="1.25.40.20">
    <property type="entry name" value="Ankyrin repeat-containing domain"/>
    <property type="match status" value="1"/>
</dbReference>
<dbReference type="Ensembl" id="ENSLAFT00000027258.1">
    <property type="protein sequence ID" value="ENSLAFP00000025962.1"/>
    <property type="gene ID" value="ENSLAFG00000010524.3"/>
</dbReference>
<dbReference type="AlphaFoldDB" id="G3UDQ4"/>
<evidence type="ECO:0000313" key="4">
    <source>
        <dbReference type="Proteomes" id="UP000007646"/>
    </source>
</evidence>
<dbReference type="PANTHER" id="PTHR24149">
    <property type="entry name" value="ANKYRIN REPEAT DOMAIN-CONTAINING PROTEIN 12"/>
    <property type="match status" value="1"/>
</dbReference>
<protein>
    <submittedName>
        <fullName evidence="3">Ankyrin repeat domain 12</fullName>
    </submittedName>
</protein>
<reference evidence="3 4" key="1">
    <citation type="submission" date="2009-06" db="EMBL/GenBank/DDBJ databases">
        <title>The Genome Sequence of Loxodonta africana (African elephant).</title>
        <authorList>
            <person name="Di Palma F."/>
            <person name="Heiman D."/>
            <person name="Young S."/>
            <person name="Johnson J."/>
            <person name="Lander E.S."/>
            <person name="Lindblad-Toh K."/>
        </authorList>
    </citation>
    <scope>NUCLEOTIDE SEQUENCE [LARGE SCALE GENOMIC DNA]</scope>
    <source>
        <strain evidence="3 4">Isolate ISIS603380</strain>
    </source>
</reference>
<feature type="compositionally biased region" description="Basic and acidic residues" evidence="2">
    <location>
        <begin position="516"/>
        <end position="647"/>
    </location>
</feature>
<evidence type="ECO:0000313" key="3">
    <source>
        <dbReference type="Ensembl" id="ENSLAFP00000025962.1"/>
    </source>
</evidence>
<dbReference type="InterPro" id="IPR053210">
    <property type="entry name" value="ANKRD12"/>
</dbReference>
<feature type="compositionally biased region" description="Polar residues" evidence="2">
    <location>
        <begin position="116"/>
        <end position="125"/>
    </location>
</feature>
<feature type="repeat" description="ANK" evidence="1">
    <location>
        <begin position="14"/>
        <end position="46"/>
    </location>
</feature>
<feature type="repeat" description="ANK" evidence="1">
    <location>
        <begin position="47"/>
        <end position="79"/>
    </location>
</feature>
<dbReference type="Proteomes" id="UP000007646">
    <property type="component" value="Unassembled WGS sequence"/>
</dbReference>
<dbReference type="HOGENOM" id="CLU_423663_0_0_1"/>
<dbReference type="PROSITE" id="PS50297">
    <property type="entry name" value="ANK_REP_REGION"/>
    <property type="match status" value="2"/>
</dbReference>
<evidence type="ECO:0000256" key="2">
    <source>
        <dbReference type="SAM" id="MobiDB-lite"/>
    </source>
</evidence>
<evidence type="ECO:0000256" key="1">
    <source>
        <dbReference type="PROSITE-ProRule" id="PRU00023"/>
    </source>
</evidence>
<feature type="region of interest" description="Disordered" evidence="2">
    <location>
        <begin position="215"/>
        <end position="247"/>
    </location>
</feature>
<gene>
    <name evidence="3" type="primary">ANKRD12</name>
</gene>
<name>G3UDQ4_LOXAF</name>
<reference evidence="3" key="3">
    <citation type="submission" date="2025-09" db="UniProtKB">
        <authorList>
            <consortium name="Ensembl"/>
        </authorList>
    </citation>
    <scope>IDENTIFICATION</scope>
    <source>
        <strain evidence="3">Isolate ISIS603380</strain>
    </source>
</reference>
<sequence>LISLGANVNVKDFAGWTPLHEACNVGYYDVAKILIAAGADVNTQGLDDDTPLHDSASSGHRDIVKLLLRHGGNPFQANKHGERPVDVAETEELELLLKREVPLSDDDESYTDSEEAQSVNPSSVDENIDSEIEKDSLICESKQIIPNKAPLPSALDEYEFKDDDDEEVNKMIDDRHILRKELRKENESEIEKNNLFAKQEKAFYPKSFKSKKQKSSRVLYSSSESSDEEVLQNKKVPTPCSIPETSNSDIQTKKEYVVYTRVTNLTVNTALDCSEKTREEGNFRKSFSPKDDTSLHLFHISTGKSPKHSCGLSEKQSTPLKQEHTKTCLSPGSSEVSLQSDLVRYDNTESEFLPEGSSVKSCKHKEKSKHQKDLHLEFGEKSNAKIKEEDHSPTFENSDCTHRDGAKELQRNVEFDREFWKENFFKSDETEDLFLNMEHETLTFEKKLKLEKNIKDDRSTKEKHVSKERNVKEEREKIKKESEKSFREEKTKDLKEERETVSTDRETESSSLGISAKEEPIGLHSLEKEIDIEKQEKHTRESKEKSEKRFQTKEKDFEKTDRKNSEKEKKIKHDYKSEKDKLDVSECTDRGKEKDRLYSHHTEKCHKEGEKVKNITTTKRTDDRERSREKIDRKHDKEKPEKERHPA</sequence>
<proteinExistence type="predicted"/>
<keyword evidence="4" id="KW-1185">Reference proteome</keyword>
<dbReference type="GO" id="GO:0005654">
    <property type="term" value="C:nucleoplasm"/>
    <property type="evidence" value="ECO:0007669"/>
    <property type="project" value="TreeGrafter"/>
</dbReference>
<dbReference type="PANTHER" id="PTHR24149:SF16">
    <property type="entry name" value="ANKYRIN REPEAT DOMAIN-CONTAINING PROTEIN 12"/>
    <property type="match status" value="1"/>
</dbReference>
<dbReference type="InterPro" id="IPR002110">
    <property type="entry name" value="Ankyrin_rpt"/>
</dbReference>
<dbReference type="SUPFAM" id="SSF48403">
    <property type="entry name" value="Ankyrin repeat"/>
    <property type="match status" value="1"/>
</dbReference>
<reference evidence="3" key="2">
    <citation type="submission" date="2025-08" db="UniProtKB">
        <authorList>
            <consortium name="Ensembl"/>
        </authorList>
    </citation>
    <scope>IDENTIFICATION</scope>
    <source>
        <strain evidence="3">Isolate ISIS603380</strain>
    </source>
</reference>
<feature type="region of interest" description="Disordered" evidence="2">
    <location>
        <begin position="453"/>
        <end position="647"/>
    </location>
</feature>
<feature type="region of interest" description="Disordered" evidence="2">
    <location>
        <begin position="306"/>
        <end position="333"/>
    </location>
</feature>
<feature type="region of interest" description="Disordered" evidence="2">
    <location>
        <begin position="379"/>
        <end position="404"/>
    </location>
</feature>
<dbReference type="SMART" id="SM00248">
    <property type="entry name" value="ANK"/>
    <property type="match status" value="2"/>
</dbReference>
<feature type="compositionally biased region" description="Basic and acidic residues" evidence="2">
    <location>
        <begin position="453"/>
        <end position="508"/>
    </location>
</feature>
<organism evidence="3 4">
    <name type="scientific">Loxodonta africana</name>
    <name type="common">African elephant</name>
    <dbReference type="NCBI Taxonomy" id="9785"/>
    <lineage>
        <taxon>Eukaryota</taxon>
        <taxon>Metazoa</taxon>
        <taxon>Chordata</taxon>
        <taxon>Craniata</taxon>
        <taxon>Vertebrata</taxon>
        <taxon>Euteleostomi</taxon>
        <taxon>Mammalia</taxon>
        <taxon>Eutheria</taxon>
        <taxon>Afrotheria</taxon>
        <taxon>Proboscidea</taxon>
        <taxon>Elephantidae</taxon>
        <taxon>Loxodonta</taxon>
    </lineage>
</organism>